<name>A0A7G1P196_9ACTN</name>
<evidence type="ECO:0000313" key="2">
    <source>
        <dbReference type="Proteomes" id="UP000516444"/>
    </source>
</evidence>
<proteinExistence type="predicted"/>
<dbReference type="KEGG" id="sgm:GCM10017557_16940"/>
<sequence length="57" mass="6379">MIILDLVEETRLQKAGNVEVADGFNPCQNEAQELCIFVMERLQESPSVLNFRQAALG</sequence>
<reference evidence="1 2" key="1">
    <citation type="journal article" date="2014" name="Int. J. Syst. Evol. Microbiol.">
        <title>Complete genome sequence of Corynebacterium casei LMG S-19264T (=DSM 44701T), isolated from a smear-ripened cheese.</title>
        <authorList>
            <consortium name="US DOE Joint Genome Institute (JGI-PGF)"/>
            <person name="Walter F."/>
            <person name="Albersmeier A."/>
            <person name="Kalinowski J."/>
            <person name="Ruckert C."/>
        </authorList>
    </citation>
    <scope>NUCLEOTIDE SEQUENCE [LARGE SCALE GENOMIC DNA]</scope>
    <source>
        <strain evidence="1 2">JCM 4677</strain>
    </source>
</reference>
<evidence type="ECO:0000313" key="1">
    <source>
        <dbReference type="EMBL" id="BCL26835.1"/>
    </source>
</evidence>
<gene>
    <name evidence="1" type="ORF">GCM10017557_16940</name>
</gene>
<dbReference type="EMBL" id="AP023440">
    <property type="protein sequence ID" value="BCL26835.1"/>
    <property type="molecule type" value="Genomic_DNA"/>
</dbReference>
<organism evidence="1 2">
    <name type="scientific">Streptomyces aurantiacus</name>
    <dbReference type="NCBI Taxonomy" id="47760"/>
    <lineage>
        <taxon>Bacteria</taxon>
        <taxon>Bacillati</taxon>
        <taxon>Actinomycetota</taxon>
        <taxon>Actinomycetes</taxon>
        <taxon>Kitasatosporales</taxon>
        <taxon>Streptomycetaceae</taxon>
        <taxon>Streptomyces</taxon>
        <taxon>Streptomyces aurantiacus group</taxon>
    </lineage>
</organism>
<accession>A0A7G1P196</accession>
<protein>
    <submittedName>
        <fullName evidence="1">Uncharacterized protein</fullName>
    </submittedName>
</protein>
<dbReference type="AlphaFoldDB" id="A0A7G1P196"/>
<dbReference type="Proteomes" id="UP000516444">
    <property type="component" value="Chromosome"/>
</dbReference>
<keyword evidence="2" id="KW-1185">Reference proteome</keyword>